<dbReference type="AlphaFoldDB" id="M1VWY7"/>
<gene>
    <name evidence="2" type="ORF">CPUR_05950</name>
</gene>
<dbReference type="Proteomes" id="UP000016801">
    <property type="component" value="Unassembled WGS sequence"/>
</dbReference>
<dbReference type="HOGENOM" id="CLU_1844876_0_0_1"/>
<evidence type="ECO:0000256" key="1">
    <source>
        <dbReference type="SAM" id="MobiDB-lite"/>
    </source>
</evidence>
<name>M1VWY7_CLAP2</name>
<accession>M1VWY7</accession>
<keyword evidence="3" id="KW-1185">Reference proteome</keyword>
<organism evidence="2 3">
    <name type="scientific">Claviceps purpurea (strain 20.1)</name>
    <name type="common">Ergot fungus</name>
    <name type="synonym">Sphacelia segetum</name>
    <dbReference type="NCBI Taxonomy" id="1111077"/>
    <lineage>
        <taxon>Eukaryota</taxon>
        <taxon>Fungi</taxon>
        <taxon>Dikarya</taxon>
        <taxon>Ascomycota</taxon>
        <taxon>Pezizomycotina</taxon>
        <taxon>Sordariomycetes</taxon>
        <taxon>Hypocreomycetidae</taxon>
        <taxon>Hypocreales</taxon>
        <taxon>Clavicipitaceae</taxon>
        <taxon>Claviceps</taxon>
    </lineage>
</organism>
<evidence type="ECO:0000313" key="3">
    <source>
        <dbReference type="Proteomes" id="UP000016801"/>
    </source>
</evidence>
<protein>
    <submittedName>
        <fullName evidence="2">Uncharacterized protein</fullName>
    </submittedName>
</protein>
<comment type="caution">
    <text evidence="2">The sequence shown here is derived from an EMBL/GenBank/DDBJ whole genome shotgun (WGS) entry which is preliminary data.</text>
</comment>
<evidence type="ECO:0000313" key="2">
    <source>
        <dbReference type="EMBL" id="CCE32092.1"/>
    </source>
</evidence>
<proteinExistence type="predicted"/>
<sequence length="139" mass="16341">MDVKRRNSTVGPRAQKTGQWERSRSDIDPKNATKIQIDNRIAYLYNYYVTYGKTFEMLQYTFCEDCEYWTVQTRSRASRRACQELRDLLTTNDIYVGNGSGSKLAAHLRRVVMRYMRDAVACEAEDVDEEDFDDEDDKH</sequence>
<feature type="region of interest" description="Disordered" evidence="1">
    <location>
        <begin position="1"/>
        <end position="25"/>
    </location>
</feature>
<reference evidence="2 3" key="1">
    <citation type="journal article" date="2013" name="PLoS Genet.">
        <title>Plant-symbiotic fungi as chemical engineers: Multi-genome analysis of the Clavicipitaceae reveals dynamics of alkaloid loci.</title>
        <authorList>
            <person name="Schardl C.L."/>
            <person name="Young C.A."/>
            <person name="Hesse U."/>
            <person name="Amyotte S.G."/>
            <person name="Andreeva K."/>
            <person name="Calie P.J."/>
            <person name="Fleetwood D.J."/>
            <person name="Haws D.C."/>
            <person name="Moore N."/>
            <person name="Oeser B."/>
            <person name="Panaccione D.G."/>
            <person name="Schweri K.K."/>
            <person name="Voisey C.R."/>
            <person name="Farman M.L."/>
            <person name="Jaromczyk J.W."/>
            <person name="Roe B.A."/>
            <person name="O'Sullivan D.M."/>
            <person name="Scott B."/>
            <person name="Tudzynski P."/>
            <person name="An Z."/>
            <person name="Arnaoudova E.G."/>
            <person name="Bullock C.T."/>
            <person name="Charlton N.D."/>
            <person name="Chen L."/>
            <person name="Cox M."/>
            <person name="Dinkins R.D."/>
            <person name="Florea S."/>
            <person name="Glenn A.E."/>
            <person name="Gordon A."/>
            <person name="Gueldener U."/>
            <person name="Harris D.R."/>
            <person name="Hollin W."/>
            <person name="Jaromczyk J."/>
            <person name="Johnson R.D."/>
            <person name="Khan A.K."/>
            <person name="Leistner E."/>
            <person name="Leuchtmann A."/>
            <person name="Li C."/>
            <person name="Liu J."/>
            <person name="Liu J."/>
            <person name="Liu M."/>
            <person name="Mace W."/>
            <person name="Machado C."/>
            <person name="Nagabhyru P."/>
            <person name="Pan J."/>
            <person name="Schmid J."/>
            <person name="Sugawara K."/>
            <person name="Steiner U."/>
            <person name="Takach J.E."/>
            <person name="Tanaka E."/>
            <person name="Webb J.S."/>
            <person name="Wilson E.V."/>
            <person name="Wiseman J.L."/>
            <person name="Yoshida R."/>
            <person name="Zeng Z."/>
        </authorList>
    </citation>
    <scope>NUCLEOTIDE SEQUENCE [LARGE SCALE GENOMIC DNA]</scope>
    <source>
        <strain evidence="2 3">20.1</strain>
    </source>
</reference>
<dbReference type="OrthoDB" id="3650403at2759"/>
<dbReference type="VEuPathDB" id="FungiDB:CPUR_05950"/>
<dbReference type="EMBL" id="CAGA01000037">
    <property type="protein sequence ID" value="CCE32092.1"/>
    <property type="molecule type" value="Genomic_DNA"/>
</dbReference>